<feature type="transmembrane region" description="Helical" evidence="23">
    <location>
        <begin position="136"/>
        <end position="156"/>
    </location>
</feature>
<dbReference type="FunFam" id="3.40.50.300:FF:001090">
    <property type="entry name" value="ATP-binding cassette subfamily C member 10"/>
    <property type="match status" value="1"/>
</dbReference>
<dbReference type="CDD" id="cd18605">
    <property type="entry name" value="ABC_6TM_MRP7_D2_like"/>
    <property type="match status" value="1"/>
</dbReference>
<comment type="catalytic activity">
    <reaction evidence="18">
        <text>leukotriene C4(in) + ATP + H2O = leukotriene C4(out) + ADP + phosphate + H(+)</text>
        <dbReference type="Rhea" id="RHEA:38963"/>
        <dbReference type="ChEBI" id="CHEBI:15377"/>
        <dbReference type="ChEBI" id="CHEBI:15378"/>
        <dbReference type="ChEBI" id="CHEBI:30616"/>
        <dbReference type="ChEBI" id="CHEBI:43474"/>
        <dbReference type="ChEBI" id="CHEBI:57973"/>
        <dbReference type="ChEBI" id="CHEBI:456216"/>
    </reaction>
    <physiologicalReaction direction="left-to-right" evidence="18">
        <dbReference type="Rhea" id="RHEA:38964"/>
    </physiologicalReaction>
</comment>
<dbReference type="GeneID" id="115584385"/>
<keyword evidence="6" id="KW-0597">Phosphoprotein</keyword>
<reference evidence="26" key="3">
    <citation type="submission" date="2025-09" db="UniProtKB">
        <authorList>
            <consortium name="Ensembl"/>
        </authorList>
    </citation>
    <scope>IDENTIFICATION</scope>
</reference>
<dbReference type="Proteomes" id="UP000472265">
    <property type="component" value="Chromosome 1"/>
</dbReference>
<dbReference type="SUPFAM" id="SSF90123">
    <property type="entry name" value="ABC transporter transmembrane region"/>
    <property type="match status" value="2"/>
</dbReference>
<dbReference type="InterPro" id="IPR017871">
    <property type="entry name" value="ABC_transporter-like_CS"/>
</dbReference>
<dbReference type="SUPFAM" id="SSF52540">
    <property type="entry name" value="P-loop containing nucleoside triphosphate hydrolases"/>
    <property type="match status" value="2"/>
</dbReference>
<evidence type="ECO:0000313" key="27">
    <source>
        <dbReference type="Proteomes" id="UP000472265"/>
    </source>
</evidence>
<organism evidence="26 27">
    <name type="scientific">Sparus aurata</name>
    <name type="common">Gilthead sea bream</name>
    <dbReference type="NCBI Taxonomy" id="8175"/>
    <lineage>
        <taxon>Eukaryota</taxon>
        <taxon>Metazoa</taxon>
        <taxon>Chordata</taxon>
        <taxon>Craniata</taxon>
        <taxon>Vertebrata</taxon>
        <taxon>Euteleostomi</taxon>
        <taxon>Actinopterygii</taxon>
        <taxon>Neopterygii</taxon>
        <taxon>Teleostei</taxon>
        <taxon>Neoteleostei</taxon>
        <taxon>Acanthomorphata</taxon>
        <taxon>Eupercaria</taxon>
        <taxon>Spariformes</taxon>
        <taxon>Sparidae</taxon>
        <taxon>Sparus</taxon>
    </lineage>
</organism>
<dbReference type="GO" id="GO:0016887">
    <property type="term" value="F:ATP hydrolysis activity"/>
    <property type="evidence" value="ECO:0007669"/>
    <property type="project" value="InterPro"/>
</dbReference>
<evidence type="ECO:0000256" key="13">
    <source>
        <dbReference type="ARBA" id="ARBA00023055"/>
    </source>
</evidence>
<name>A0A671TS25_SPAAU</name>
<proteinExistence type="inferred from homology"/>
<evidence type="ECO:0000313" key="26">
    <source>
        <dbReference type="Ensembl" id="ENSSAUP00010004803.1"/>
    </source>
</evidence>
<dbReference type="RefSeq" id="XP_030277645.1">
    <property type="nucleotide sequence ID" value="XM_030421785.1"/>
</dbReference>
<comment type="catalytic activity">
    <reaction evidence="16">
        <text>ATP + H2O + xenobioticSide 1 = ADP + phosphate + xenobioticSide 2.</text>
        <dbReference type="EC" id="7.6.2.2"/>
    </reaction>
</comment>
<dbReference type="SMART" id="SM00382">
    <property type="entry name" value="AAA"/>
    <property type="match status" value="2"/>
</dbReference>
<evidence type="ECO:0000256" key="15">
    <source>
        <dbReference type="ARBA" id="ARBA00024220"/>
    </source>
</evidence>
<evidence type="ECO:0000256" key="21">
    <source>
        <dbReference type="ARBA" id="ARBA00067405"/>
    </source>
</evidence>
<feature type="transmembrane region" description="Helical" evidence="23">
    <location>
        <begin position="375"/>
        <end position="393"/>
    </location>
</feature>
<dbReference type="GO" id="GO:0006869">
    <property type="term" value="P:lipid transport"/>
    <property type="evidence" value="ECO:0007669"/>
    <property type="project" value="UniProtKB-KW"/>
</dbReference>
<dbReference type="PANTHER" id="PTHR24223">
    <property type="entry name" value="ATP-BINDING CASSETTE SUB-FAMILY C"/>
    <property type="match status" value="1"/>
</dbReference>
<feature type="transmembrane region" description="Helical" evidence="23">
    <location>
        <begin position="1220"/>
        <end position="1239"/>
    </location>
</feature>
<dbReference type="GO" id="GO:0016323">
    <property type="term" value="C:basolateral plasma membrane"/>
    <property type="evidence" value="ECO:0007669"/>
    <property type="project" value="UniProtKB-SubCell"/>
</dbReference>
<dbReference type="FunFam" id="1.20.1560.10:FF:000037">
    <property type="entry name" value="ATP-binding cassette subfamily C member 10"/>
    <property type="match status" value="1"/>
</dbReference>
<dbReference type="Ensembl" id="ENSSAUT00010005186.1">
    <property type="protein sequence ID" value="ENSSAUP00010004803.1"/>
    <property type="gene ID" value="ENSSAUG00010002371.1"/>
</dbReference>
<keyword evidence="27" id="KW-1185">Reference proteome</keyword>
<dbReference type="GeneTree" id="ENSGT00940000164531"/>
<feature type="domain" description="ABC transporter" evidence="24">
    <location>
        <begin position="654"/>
        <end position="893"/>
    </location>
</feature>
<dbReference type="GO" id="GO:0015431">
    <property type="term" value="F:ABC-type glutathione S-conjugate transporter activity"/>
    <property type="evidence" value="ECO:0007669"/>
    <property type="project" value="UniProtKB-EC"/>
</dbReference>
<feature type="domain" description="ABC transmembrane type-1" evidence="25">
    <location>
        <begin position="954"/>
        <end position="1273"/>
    </location>
</feature>
<evidence type="ECO:0000256" key="18">
    <source>
        <dbReference type="ARBA" id="ARBA00047523"/>
    </source>
</evidence>
<keyword evidence="11" id="KW-1278">Translocase</keyword>
<evidence type="ECO:0000256" key="16">
    <source>
        <dbReference type="ARBA" id="ARBA00034018"/>
    </source>
</evidence>
<comment type="similarity">
    <text evidence="2">Belongs to the ABC transporter superfamily. ABCC family. Conjugate transporter (TC 3.A.1.208) subfamily.</text>
</comment>
<evidence type="ECO:0000256" key="12">
    <source>
        <dbReference type="ARBA" id="ARBA00022989"/>
    </source>
</evidence>
<reference evidence="26" key="1">
    <citation type="submission" date="2021-04" db="EMBL/GenBank/DDBJ databases">
        <authorList>
            <consortium name="Wellcome Sanger Institute Data Sharing"/>
        </authorList>
    </citation>
    <scope>NUCLEOTIDE SEQUENCE [LARGE SCALE GENOMIC DNA]</scope>
</reference>
<evidence type="ECO:0000256" key="10">
    <source>
        <dbReference type="ARBA" id="ARBA00022840"/>
    </source>
</evidence>
<keyword evidence="8" id="KW-0677">Repeat</keyword>
<evidence type="ECO:0000256" key="2">
    <source>
        <dbReference type="ARBA" id="ARBA00009726"/>
    </source>
</evidence>
<feature type="transmembrane region" description="Helical" evidence="23">
    <location>
        <begin position="1031"/>
        <end position="1063"/>
    </location>
</feature>
<feature type="transmembrane region" description="Helical" evidence="23">
    <location>
        <begin position="563"/>
        <end position="584"/>
    </location>
</feature>
<dbReference type="Gene3D" id="3.40.50.300">
    <property type="entry name" value="P-loop containing nucleotide triphosphate hydrolases"/>
    <property type="match status" value="2"/>
</dbReference>
<keyword evidence="9" id="KW-0547">Nucleotide-binding</keyword>
<feature type="domain" description="ABC transporter" evidence="24">
    <location>
        <begin position="1309"/>
        <end position="1542"/>
    </location>
</feature>
<evidence type="ECO:0000256" key="3">
    <source>
        <dbReference type="ARBA" id="ARBA00012191"/>
    </source>
</evidence>
<dbReference type="EC" id="7.6.2.2" evidence="3"/>
<comment type="subcellular location">
    <subcellularLocation>
        <location evidence="17">Basal cell membrane</location>
        <topology evidence="17">Multi-pass membrane protein</topology>
    </subcellularLocation>
    <subcellularLocation>
        <location evidence="1">Basolateral cell membrane</location>
        <topology evidence="1">Multi-pass membrane protein</topology>
    </subcellularLocation>
</comment>
<keyword evidence="4" id="KW-0813">Transport</keyword>
<feature type="transmembrane region" description="Helical" evidence="23">
    <location>
        <begin position="596"/>
        <end position="618"/>
    </location>
</feature>
<evidence type="ECO:0000256" key="14">
    <source>
        <dbReference type="ARBA" id="ARBA00023136"/>
    </source>
</evidence>
<evidence type="ECO:0000256" key="19">
    <source>
        <dbReference type="ARBA" id="ARBA00047576"/>
    </source>
</evidence>
<protein>
    <recommendedName>
        <fullName evidence="21">ATP-binding cassette sub-family C member 10</fullName>
        <ecNumber evidence="3">7.6.2.2</ecNumber>
        <ecNumber evidence="15">7.6.2.3</ecNumber>
    </recommendedName>
    <alternativeName>
        <fullName evidence="22">Multidrug resistance-associated protein 7</fullName>
    </alternativeName>
</protein>
<dbReference type="GO" id="GO:0008559">
    <property type="term" value="F:ABC-type xenobiotic transporter activity"/>
    <property type="evidence" value="ECO:0007669"/>
    <property type="project" value="UniProtKB-EC"/>
</dbReference>
<dbReference type="CDD" id="cd18598">
    <property type="entry name" value="ABC_6TM_MRP7_D1_like"/>
    <property type="match status" value="1"/>
</dbReference>
<dbReference type="CDD" id="cd03250">
    <property type="entry name" value="ABCC_MRP_domain1"/>
    <property type="match status" value="1"/>
</dbReference>
<feature type="transmembrane region" description="Helical" evidence="23">
    <location>
        <begin position="478"/>
        <end position="501"/>
    </location>
</feature>
<feature type="transmembrane region" description="Helical" evidence="23">
    <location>
        <begin position="942"/>
        <end position="963"/>
    </location>
</feature>
<feature type="transmembrane region" description="Helical" evidence="23">
    <location>
        <begin position="338"/>
        <end position="363"/>
    </location>
</feature>
<keyword evidence="14 23" id="KW-0472">Membrane</keyword>
<evidence type="ECO:0000256" key="8">
    <source>
        <dbReference type="ARBA" id="ARBA00022737"/>
    </source>
</evidence>
<dbReference type="CDD" id="cd03244">
    <property type="entry name" value="ABCC_MRP_domain2"/>
    <property type="match status" value="1"/>
</dbReference>
<evidence type="ECO:0000256" key="4">
    <source>
        <dbReference type="ARBA" id="ARBA00022448"/>
    </source>
</evidence>
<reference evidence="26" key="2">
    <citation type="submission" date="2025-08" db="UniProtKB">
        <authorList>
            <consortium name="Ensembl"/>
        </authorList>
    </citation>
    <scope>IDENTIFICATION</scope>
</reference>
<dbReference type="PROSITE" id="PS50929">
    <property type="entry name" value="ABC_TM1F"/>
    <property type="match status" value="2"/>
</dbReference>
<gene>
    <name evidence="26" type="primary">abcc10</name>
</gene>
<dbReference type="InterPro" id="IPR027417">
    <property type="entry name" value="P-loop_NTPase"/>
</dbReference>
<dbReference type="EC" id="7.6.2.3" evidence="15"/>
<evidence type="ECO:0000256" key="1">
    <source>
        <dbReference type="ARBA" id="ARBA00004554"/>
    </source>
</evidence>
<evidence type="ECO:0000256" key="22">
    <source>
        <dbReference type="ARBA" id="ARBA00082787"/>
    </source>
</evidence>
<sequence length="1546" mass="170082">MRFFGPAELVAGLCHTDEQNPFPVWQDGHISPCFNQLVLGALPHAGMAIFSACYLGTTRCSLFQTAPPCGWRLRLVSALLAALLFTADVVVVSLLQQADMYLDVFADGCAILAWLVHFSAIAVLQSTAFRRTRGPPLLLLLVLLSVPNVVITLMIYCDSQEYLHLTQPLKLARFVLASTRTVPLLVYLLAFTFPCISDAGYTLYINAVDGSPLIPESAEPDTGEMVAEDGSSCVSRLFYLWMNPLFRRGQRGELDRPADVYHLPQKLRTNVVCRYFNQCWEACRRGAAVSDGQDQWPRPVSRNLLGGTWSSHNQEEPLELQGDVGLLRVLHKAFGLRFYILGVLKVLVNLSSFAGPLLLSALVNFMEDAGAPVSTGVYCALGLFATSLLTSVLQNIFNYEVSKVALAARAALVSSIYSKALQVSGSSLASCTLGELVNLMTADSDRVVNFFRSFHELWSMPFQFCITLYLLYLQVGVAFLGGLGVALLLLPFNRFLAIRILSNSKGMLRCKDDRVKLMTEILFGIRVIKFYNWEPHFTQKVNDSRKQELSHLKAIKYLDAMCVYTWAALPVVISILTFVTYVLLGHQLTAAKVFTTLALVGMLVVPLNAFPWVLNGILEAKVSLDRIQRFFKLTNQDLQAYYALVSPEDSQTSVLLNQGTFSWQGPDSPTDGETGRGAANGSLQLHSLNLHITKGSLVVVVGKVGCGKSSLLAAVTGELSRLSGVVYVADRAAGFGLAAQEPWIQHASVRDNILFGKAHDPAFYQAVIEACALSDDLNVLPNGDKTEVGENGVTLSGGQKARLALARAVYMDKDIYLLDDPLAAVDTDVAEHLMKKCIMELLKGKTRILCTHRLEFVYKADLVVLMDNGTIVRTGTAAEILPLVEAVPKKLKNDHNMKEKDGVEHEDVPGSPPDLCVDDDPDQLGAEQKQAGGLSWRVYRTYWAAVGGVLAASILMSLLLMQASRNLSDWWLSHWISELKNNSSSRTNGSTSAAFSSPHLLLFSPGGLMSFPSSSVQTFPSNTSSDVQFYLNVYTCIAVANTVFTALRAFLFAHGVVCASTFIHRRLLDRVLKATMTFFDTTPMGRVLNRFSSDVYSVDDKLPFVLNILLATVFNLLGMLVIISYSLPWVLVPLLPLALFYFRTQRFYRHTSRELKRLYSLTLSPVYSHFSETLTGLGTIRASGSSARFVEENARRLEQNQRCLFLSNAAAQWLDIRLQLIGVSVVTGLGVIAVVQHQFDSVDPGLVGLSLSYSLSITMLLSGLISNFTETEMQLVSVERTEEYSTNLPIEPQQLNAQLPSAWPDQGRLEFRGVVLAYRDGLPNALDGVSLVVRPGEKVGIVGRTGSGKSTLFLALFRMVELDQGEILLDGLDVSTVGLAQLRSRLAIIPQDPFLFSGTIRENLDPCGRNPDQQLLDVLDQCHLSSAVNRMGGLDAEVGERGKCFSVGQRQLLCLARALLTQAKLLCIDEATASVDQKTDKLLQQTIREKFHDKTVLTIAHRINTIMDCDRVLVMHAGKVAEFDTPAALCQTDQSIFHRLVGLRGE</sequence>
<dbReference type="GO" id="GO:0005524">
    <property type="term" value="F:ATP binding"/>
    <property type="evidence" value="ECO:0007669"/>
    <property type="project" value="UniProtKB-KW"/>
</dbReference>
<dbReference type="PROSITE" id="PS50893">
    <property type="entry name" value="ABC_TRANSPORTER_2"/>
    <property type="match status" value="2"/>
</dbReference>
<feature type="transmembrane region" description="Helical" evidence="23">
    <location>
        <begin position="75"/>
        <end position="95"/>
    </location>
</feature>
<keyword evidence="10" id="KW-0067">ATP-binding</keyword>
<dbReference type="OMA" id="PYAWPSQ"/>
<dbReference type="InterPro" id="IPR011527">
    <property type="entry name" value="ABC1_TM_dom"/>
</dbReference>
<evidence type="ECO:0000256" key="9">
    <source>
        <dbReference type="ARBA" id="ARBA00022741"/>
    </source>
</evidence>
<evidence type="ECO:0000256" key="6">
    <source>
        <dbReference type="ARBA" id="ARBA00022553"/>
    </source>
</evidence>
<dbReference type="RefSeq" id="XP_030277653.1">
    <property type="nucleotide sequence ID" value="XM_030421793.1"/>
</dbReference>
<evidence type="ECO:0000256" key="17">
    <source>
        <dbReference type="ARBA" id="ARBA00034696"/>
    </source>
</evidence>
<dbReference type="InterPro" id="IPR036640">
    <property type="entry name" value="ABC1_TM_sf"/>
</dbReference>
<dbReference type="Pfam" id="PF00664">
    <property type="entry name" value="ABC_membrane"/>
    <property type="match status" value="2"/>
</dbReference>
<evidence type="ECO:0000256" key="20">
    <source>
        <dbReference type="ARBA" id="ARBA00048007"/>
    </source>
</evidence>
<feature type="transmembrane region" description="Helical" evidence="23">
    <location>
        <begin position="101"/>
        <end position="124"/>
    </location>
</feature>
<keyword evidence="7 23" id="KW-0812">Transmembrane</keyword>
<keyword evidence="12 23" id="KW-1133">Transmembrane helix</keyword>
<feature type="domain" description="ABC transmembrane type-1" evidence="25">
    <location>
        <begin position="340"/>
        <end position="619"/>
    </location>
</feature>
<dbReference type="PROSITE" id="PS00211">
    <property type="entry name" value="ABC_TRANSPORTER_1"/>
    <property type="match status" value="2"/>
</dbReference>
<dbReference type="InterPro" id="IPR050173">
    <property type="entry name" value="ABC_transporter_C-like"/>
</dbReference>
<feature type="transmembrane region" description="Helical" evidence="23">
    <location>
        <begin position="37"/>
        <end position="55"/>
    </location>
</feature>
<keyword evidence="13" id="KW-0445">Lipid transport</keyword>
<dbReference type="Pfam" id="PF00005">
    <property type="entry name" value="ABC_tran"/>
    <property type="match status" value="2"/>
</dbReference>
<dbReference type="InterPro" id="IPR003439">
    <property type="entry name" value="ABC_transporter-like_ATP-bd"/>
</dbReference>
<dbReference type="Gene3D" id="1.20.1560.10">
    <property type="entry name" value="ABC transporter type 1, transmembrane domain"/>
    <property type="match status" value="2"/>
</dbReference>
<keyword evidence="5" id="KW-1003">Cell membrane</keyword>
<evidence type="ECO:0000256" key="23">
    <source>
        <dbReference type="SAM" id="Phobius"/>
    </source>
</evidence>
<comment type="catalytic activity">
    <reaction evidence="20">
        <text>an S-substituted glutathione(in) + ATP + H2O = an S-substituted glutathione(out) + ADP + phosphate + H(+)</text>
        <dbReference type="Rhea" id="RHEA:19121"/>
        <dbReference type="ChEBI" id="CHEBI:15377"/>
        <dbReference type="ChEBI" id="CHEBI:15378"/>
        <dbReference type="ChEBI" id="CHEBI:30616"/>
        <dbReference type="ChEBI" id="CHEBI:43474"/>
        <dbReference type="ChEBI" id="CHEBI:90779"/>
        <dbReference type="ChEBI" id="CHEBI:456216"/>
        <dbReference type="EC" id="7.6.2.3"/>
    </reaction>
    <physiologicalReaction direction="left-to-right" evidence="20">
        <dbReference type="Rhea" id="RHEA:19122"/>
    </physiologicalReaction>
</comment>
<comment type="catalytic activity">
    <reaction evidence="19">
        <text>17beta-estradiol 17-O-(beta-D-glucuronate)(in) + ATP + H2O = 17beta-estradiol 17-O-(beta-D-glucuronate)(out) + ADP + phosphate + H(+)</text>
        <dbReference type="Rhea" id="RHEA:60128"/>
        <dbReference type="ChEBI" id="CHEBI:15377"/>
        <dbReference type="ChEBI" id="CHEBI:15378"/>
        <dbReference type="ChEBI" id="CHEBI:30616"/>
        <dbReference type="ChEBI" id="CHEBI:43474"/>
        <dbReference type="ChEBI" id="CHEBI:82961"/>
        <dbReference type="ChEBI" id="CHEBI:456216"/>
    </reaction>
    <physiologicalReaction direction="left-to-right" evidence="19">
        <dbReference type="Rhea" id="RHEA:60129"/>
    </physiologicalReaction>
</comment>
<feature type="transmembrane region" description="Helical" evidence="23">
    <location>
        <begin position="1245"/>
        <end position="1265"/>
    </location>
</feature>
<dbReference type="InterPro" id="IPR003593">
    <property type="entry name" value="AAA+_ATPase"/>
</dbReference>
<dbReference type="FunFam" id="3.40.50.300:FF:000163">
    <property type="entry name" value="Multidrug resistance-associated protein member 4"/>
    <property type="match status" value="1"/>
</dbReference>
<dbReference type="PANTHER" id="PTHR24223:SF330">
    <property type="entry name" value="ATP-BINDING CASSETTE SUB-FAMILY C MEMBER 10"/>
    <property type="match status" value="1"/>
</dbReference>
<dbReference type="CTD" id="89845"/>
<evidence type="ECO:0000256" key="11">
    <source>
        <dbReference type="ARBA" id="ARBA00022967"/>
    </source>
</evidence>
<evidence type="ECO:0000259" key="24">
    <source>
        <dbReference type="PROSITE" id="PS50893"/>
    </source>
</evidence>
<feature type="transmembrane region" description="Helical" evidence="23">
    <location>
        <begin position="1129"/>
        <end position="1148"/>
    </location>
</feature>
<evidence type="ECO:0000256" key="5">
    <source>
        <dbReference type="ARBA" id="ARBA00022475"/>
    </source>
</evidence>
<accession>A0A671TS25</accession>
<dbReference type="InParanoid" id="A0A671TS25"/>
<evidence type="ECO:0000259" key="25">
    <source>
        <dbReference type="PROSITE" id="PS50929"/>
    </source>
</evidence>
<evidence type="ECO:0000256" key="7">
    <source>
        <dbReference type="ARBA" id="ARBA00022692"/>
    </source>
</evidence>